<dbReference type="VEuPathDB" id="ToxoDB:cyc_01146"/>
<reference evidence="2 3" key="1">
    <citation type="journal article" date="2016" name="BMC Genomics">
        <title>Comparative genomics reveals Cyclospora cayetanensis possesses coccidia-like metabolism and invasion components but unique surface antigens.</title>
        <authorList>
            <person name="Liu S."/>
            <person name="Wang L."/>
            <person name="Zheng H."/>
            <person name="Xu Z."/>
            <person name="Roellig D.M."/>
            <person name="Li N."/>
            <person name="Frace M.A."/>
            <person name="Tang K."/>
            <person name="Arrowood M.J."/>
            <person name="Moss D.M."/>
            <person name="Zhang L."/>
            <person name="Feng Y."/>
            <person name="Xiao L."/>
        </authorList>
    </citation>
    <scope>NUCLEOTIDE SEQUENCE [LARGE SCALE GENOMIC DNA]</scope>
    <source>
        <strain evidence="2 3">CHN_HEN01</strain>
    </source>
</reference>
<gene>
    <name evidence="2" type="ORF">cyc_01146</name>
</gene>
<feature type="region of interest" description="Disordered" evidence="1">
    <location>
        <begin position="1"/>
        <end position="27"/>
    </location>
</feature>
<organism evidence="2 3">
    <name type="scientific">Cyclospora cayetanensis</name>
    <dbReference type="NCBI Taxonomy" id="88456"/>
    <lineage>
        <taxon>Eukaryota</taxon>
        <taxon>Sar</taxon>
        <taxon>Alveolata</taxon>
        <taxon>Apicomplexa</taxon>
        <taxon>Conoidasida</taxon>
        <taxon>Coccidia</taxon>
        <taxon>Eucoccidiorida</taxon>
        <taxon>Eimeriorina</taxon>
        <taxon>Eimeriidae</taxon>
        <taxon>Cyclospora</taxon>
    </lineage>
</organism>
<proteinExistence type="predicted"/>
<dbReference type="AlphaFoldDB" id="A0A1D3DA07"/>
<feature type="region of interest" description="Disordered" evidence="1">
    <location>
        <begin position="149"/>
        <end position="174"/>
    </location>
</feature>
<feature type="compositionally biased region" description="Low complexity" evidence="1">
    <location>
        <begin position="149"/>
        <end position="173"/>
    </location>
</feature>
<comment type="caution">
    <text evidence="2">The sequence shown here is derived from an EMBL/GenBank/DDBJ whole genome shotgun (WGS) entry which is preliminary data.</text>
</comment>
<name>A0A1D3DA07_9EIME</name>
<protein>
    <submittedName>
        <fullName evidence="2">Uncharacterized protein</fullName>
    </submittedName>
</protein>
<keyword evidence="3" id="KW-1185">Reference proteome</keyword>
<accession>A0A1D3DA07</accession>
<dbReference type="Proteomes" id="UP000095192">
    <property type="component" value="Unassembled WGS sequence"/>
</dbReference>
<dbReference type="InParanoid" id="A0A1D3DA07"/>
<evidence type="ECO:0000313" key="3">
    <source>
        <dbReference type="Proteomes" id="UP000095192"/>
    </source>
</evidence>
<sequence length="218" mass="22919">MAACDLGVGTEEGMPRGPPSSPFMGLDPRKEEAVRQLLNELHEELHGKTEEKEASSVDCDAGEPLGDIPETPGLRKQSGGCDVCFNGKERLRSHDNRPLSLWTLESSLELATSTADAASLFASSALLRASLWDSTNYSCNNSPSAALSAALAPGGSGHTAATSADTTPSSLPTCAPAAEQWESLPIPEEEAALPWAYITKGLDSGWGPSRNPFVATEH</sequence>
<evidence type="ECO:0000313" key="2">
    <source>
        <dbReference type="EMBL" id="OEH80277.1"/>
    </source>
</evidence>
<dbReference type="EMBL" id="JROU02000136">
    <property type="protein sequence ID" value="OEH80277.1"/>
    <property type="molecule type" value="Genomic_DNA"/>
</dbReference>
<evidence type="ECO:0000256" key="1">
    <source>
        <dbReference type="SAM" id="MobiDB-lite"/>
    </source>
</evidence>